<keyword evidence="1" id="KW-0677">Repeat</keyword>
<dbReference type="Gene3D" id="1.25.40.20">
    <property type="entry name" value="Ankyrin repeat-containing domain"/>
    <property type="match status" value="4"/>
</dbReference>
<dbReference type="SUPFAM" id="SSF48403">
    <property type="entry name" value="Ankyrin repeat"/>
    <property type="match status" value="1"/>
</dbReference>
<gene>
    <name evidence="5" type="ORF">CHLRE_02g095120v5</name>
</gene>
<feature type="repeat" description="ANK" evidence="3">
    <location>
        <begin position="163"/>
        <end position="195"/>
    </location>
</feature>
<dbReference type="GeneID" id="5726764"/>
<dbReference type="EMBL" id="CM008963">
    <property type="protein sequence ID" value="PNW86737.1"/>
    <property type="molecule type" value="Genomic_DNA"/>
</dbReference>
<feature type="repeat" description="ANK" evidence="3">
    <location>
        <begin position="195"/>
        <end position="227"/>
    </location>
</feature>
<organism evidence="5 6">
    <name type="scientific">Chlamydomonas reinhardtii</name>
    <name type="common">Chlamydomonas smithii</name>
    <dbReference type="NCBI Taxonomy" id="3055"/>
    <lineage>
        <taxon>Eukaryota</taxon>
        <taxon>Viridiplantae</taxon>
        <taxon>Chlorophyta</taxon>
        <taxon>core chlorophytes</taxon>
        <taxon>Chlorophyceae</taxon>
        <taxon>CS clade</taxon>
        <taxon>Chlamydomonadales</taxon>
        <taxon>Chlamydomonadaceae</taxon>
        <taxon>Chlamydomonas</taxon>
    </lineage>
</organism>
<sequence length="694" mass="71601">MPRARIRADGAGSRRHLPSLGAGIWTAAATRSRQLHTPAHAAKFGSAGYPAHPYNQRPPATFRISYPPLHTAAWYGKTEDVKALLMAGADMEATNIEMLTPLHCAARNGHTEAVKALLTAGANKEAATEEYRTPLIYAATCGHADVVEALLLAGADPETTCRWDRTPLHHAALHGHTEAVKALLASGASATASMNGITPLYYAACYGHTDIVKALLTAGADMEHENREGDTPLHCAARNGHTEVVEAMLAGRANKEARPWVRKRQWGYWGTPLHCAAAGGHTEVVMALLTAGADTEEKDEEGDTPLQCAARNGHTEAVKALLAAGANKEAMNRIRPARLQVSIELGHLETVDLLLAAASARKATASSGSDGACQTVAFGTASTTSEGGLAAAPGADPHPESLLPGAAAAPLLREEWEPAAAGPPPPGGAVMEPDPEGGWVLGPVGPVAAIAAAAAAPPPSPLQQPLSHSLLRAVKAEPGGCSNGGGGGGGRGMAAGTARYVALAARPFDVAELAALQQHYMEEHTVEKDMSAATRRGTLRPNVRVARLRPAAESSYPQLWPHLQRLRRQVEAEAAAAAAAAAAAGPATAASMGGGGGADRAPSAAEALLFALRVLQEHGRLSGMEAGPRDAVLARVLPGYGAELAAAARAAAAAGLAGVEVVDLTVADEVVDVEEYVLQQPLVEAALKRVKIEE</sequence>
<feature type="repeat" description="ANK" evidence="3">
    <location>
        <begin position="301"/>
        <end position="333"/>
    </location>
</feature>
<dbReference type="PANTHER" id="PTHR24161:SF85">
    <property type="entry name" value="PALMITOYLTRANSFERASE HIP14"/>
    <property type="match status" value="1"/>
</dbReference>
<evidence type="ECO:0000256" key="3">
    <source>
        <dbReference type="PROSITE-ProRule" id="PRU00023"/>
    </source>
</evidence>
<dbReference type="InterPro" id="IPR036770">
    <property type="entry name" value="Ankyrin_rpt-contain_sf"/>
</dbReference>
<dbReference type="Proteomes" id="UP000006906">
    <property type="component" value="Chromosome 2"/>
</dbReference>
<evidence type="ECO:0000313" key="6">
    <source>
        <dbReference type="Proteomes" id="UP000006906"/>
    </source>
</evidence>
<dbReference type="AlphaFoldDB" id="A0A2K3E1V1"/>
<evidence type="ECO:0000313" key="5">
    <source>
        <dbReference type="EMBL" id="PNW86737.1"/>
    </source>
</evidence>
<keyword evidence="2 3" id="KW-0040">ANK repeat</keyword>
<accession>A0A2K3E1V1</accession>
<feature type="region of interest" description="Disordered" evidence="4">
    <location>
        <begin position="384"/>
        <end position="403"/>
    </location>
</feature>
<dbReference type="PRINTS" id="PR01415">
    <property type="entry name" value="ANKYRIN"/>
</dbReference>
<feature type="repeat" description="ANK" evidence="3">
    <location>
        <begin position="228"/>
        <end position="260"/>
    </location>
</feature>
<dbReference type="KEGG" id="cre:CHLRE_02g095120v5"/>
<feature type="repeat" description="ANK" evidence="3">
    <location>
        <begin position="64"/>
        <end position="96"/>
    </location>
</feature>
<dbReference type="STRING" id="3055.A0A2K3E1V1"/>
<evidence type="ECO:0000256" key="2">
    <source>
        <dbReference type="ARBA" id="ARBA00023043"/>
    </source>
</evidence>
<dbReference type="InParanoid" id="A0A2K3E1V1"/>
<dbReference type="RefSeq" id="XP_042927213.1">
    <property type="nucleotide sequence ID" value="XM_043059581.1"/>
</dbReference>
<protein>
    <submittedName>
        <fullName evidence="5">Uncharacterized protein</fullName>
    </submittedName>
</protein>
<dbReference type="ExpressionAtlas" id="A0A2K3E1V1">
    <property type="expression patterns" value="baseline"/>
</dbReference>
<proteinExistence type="predicted"/>
<keyword evidence="6" id="KW-1185">Reference proteome</keyword>
<dbReference type="Gramene" id="PNW86737">
    <property type="protein sequence ID" value="PNW86737"/>
    <property type="gene ID" value="CHLRE_02g095120v5"/>
</dbReference>
<name>A0A2K3E1V1_CHLRE</name>
<dbReference type="PROSITE" id="PS50088">
    <property type="entry name" value="ANK_REPEAT"/>
    <property type="match status" value="8"/>
</dbReference>
<dbReference type="OrthoDB" id="545369at2759"/>
<feature type="repeat" description="ANK" evidence="3">
    <location>
        <begin position="130"/>
        <end position="162"/>
    </location>
</feature>
<reference evidence="5 6" key="1">
    <citation type="journal article" date="2007" name="Science">
        <title>The Chlamydomonas genome reveals the evolution of key animal and plant functions.</title>
        <authorList>
            <person name="Merchant S.S."/>
            <person name="Prochnik S.E."/>
            <person name="Vallon O."/>
            <person name="Harris E.H."/>
            <person name="Karpowicz S.J."/>
            <person name="Witman G.B."/>
            <person name="Terry A."/>
            <person name="Salamov A."/>
            <person name="Fritz-Laylin L.K."/>
            <person name="Marechal-Drouard L."/>
            <person name="Marshall W.F."/>
            <person name="Qu L.H."/>
            <person name="Nelson D.R."/>
            <person name="Sanderfoot A.A."/>
            <person name="Spalding M.H."/>
            <person name="Kapitonov V.V."/>
            <person name="Ren Q."/>
            <person name="Ferris P."/>
            <person name="Lindquist E."/>
            <person name="Shapiro H."/>
            <person name="Lucas S.M."/>
            <person name="Grimwood J."/>
            <person name="Schmutz J."/>
            <person name="Cardol P."/>
            <person name="Cerutti H."/>
            <person name="Chanfreau G."/>
            <person name="Chen C.L."/>
            <person name="Cognat V."/>
            <person name="Croft M.T."/>
            <person name="Dent R."/>
            <person name="Dutcher S."/>
            <person name="Fernandez E."/>
            <person name="Fukuzawa H."/>
            <person name="Gonzalez-Ballester D."/>
            <person name="Gonzalez-Halphen D."/>
            <person name="Hallmann A."/>
            <person name="Hanikenne M."/>
            <person name="Hippler M."/>
            <person name="Inwood W."/>
            <person name="Jabbari K."/>
            <person name="Kalanon M."/>
            <person name="Kuras R."/>
            <person name="Lefebvre P.A."/>
            <person name="Lemaire S.D."/>
            <person name="Lobanov A.V."/>
            <person name="Lohr M."/>
            <person name="Manuell A."/>
            <person name="Meier I."/>
            <person name="Mets L."/>
            <person name="Mittag M."/>
            <person name="Mittelmeier T."/>
            <person name="Moroney J.V."/>
            <person name="Moseley J."/>
            <person name="Napoli C."/>
            <person name="Nedelcu A.M."/>
            <person name="Niyogi K."/>
            <person name="Novoselov S.V."/>
            <person name="Paulsen I.T."/>
            <person name="Pazour G."/>
            <person name="Purton S."/>
            <person name="Ral J.P."/>
            <person name="Riano-Pachon D.M."/>
            <person name="Riekhof W."/>
            <person name="Rymarquis L."/>
            <person name="Schroda M."/>
            <person name="Stern D."/>
            <person name="Umen J."/>
            <person name="Willows R."/>
            <person name="Wilson N."/>
            <person name="Zimmer S.L."/>
            <person name="Allmer J."/>
            <person name="Balk J."/>
            <person name="Bisova K."/>
            <person name="Chen C.J."/>
            <person name="Elias M."/>
            <person name="Gendler K."/>
            <person name="Hauser C."/>
            <person name="Lamb M.R."/>
            <person name="Ledford H."/>
            <person name="Long J.C."/>
            <person name="Minagawa J."/>
            <person name="Page M.D."/>
            <person name="Pan J."/>
            <person name="Pootakham W."/>
            <person name="Roje S."/>
            <person name="Rose A."/>
            <person name="Stahlberg E."/>
            <person name="Terauchi A.M."/>
            <person name="Yang P."/>
            <person name="Ball S."/>
            <person name="Bowler C."/>
            <person name="Dieckmann C.L."/>
            <person name="Gladyshev V.N."/>
            <person name="Green P."/>
            <person name="Jorgensen R."/>
            <person name="Mayfield S."/>
            <person name="Mueller-Roeber B."/>
            <person name="Rajamani S."/>
            <person name="Sayre R.T."/>
            <person name="Brokstein P."/>
            <person name="Dubchak I."/>
            <person name="Goodstein D."/>
            <person name="Hornick L."/>
            <person name="Huang Y.W."/>
            <person name="Jhaveri J."/>
            <person name="Luo Y."/>
            <person name="Martinez D."/>
            <person name="Ngau W.C."/>
            <person name="Otillar B."/>
            <person name="Poliakov A."/>
            <person name="Porter A."/>
            <person name="Szajkowski L."/>
            <person name="Werner G."/>
            <person name="Zhou K."/>
            <person name="Grigoriev I.V."/>
            <person name="Rokhsar D.S."/>
            <person name="Grossman A.R."/>
        </authorList>
    </citation>
    <scope>NUCLEOTIDE SEQUENCE [LARGE SCALE GENOMIC DNA]</scope>
    <source>
        <strain evidence="6">CC-503</strain>
    </source>
</reference>
<dbReference type="InterPro" id="IPR002110">
    <property type="entry name" value="Ankyrin_rpt"/>
</dbReference>
<dbReference type="Pfam" id="PF12796">
    <property type="entry name" value="Ank_2"/>
    <property type="match status" value="3"/>
</dbReference>
<feature type="repeat" description="ANK" evidence="3">
    <location>
        <begin position="97"/>
        <end position="129"/>
    </location>
</feature>
<dbReference type="PROSITE" id="PS50297">
    <property type="entry name" value="ANK_REP_REGION"/>
    <property type="match status" value="8"/>
</dbReference>
<evidence type="ECO:0000256" key="4">
    <source>
        <dbReference type="SAM" id="MobiDB-lite"/>
    </source>
</evidence>
<evidence type="ECO:0000256" key="1">
    <source>
        <dbReference type="ARBA" id="ARBA00022737"/>
    </source>
</evidence>
<feature type="repeat" description="ANK" evidence="3">
    <location>
        <begin position="268"/>
        <end position="300"/>
    </location>
</feature>
<dbReference type="PANTHER" id="PTHR24161">
    <property type="entry name" value="ANK_REP_REGION DOMAIN-CONTAINING PROTEIN-RELATED"/>
    <property type="match status" value="1"/>
</dbReference>
<dbReference type="SMART" id="SM00248">
    <property type="entry name" value="ANK"/>
    <property type="match status" value="8"/>
</dbReference>